<evidence type="ECO:0000256" key="10">
    <source>
        <dbReference type="ARBA" id="ARBA00022723"/>
    </source>
</evidence>
<evidence type="ECO:0000256" key="8">
    <source>
        <dbReference type="ARBA" id="ARBA00022691"/>
    </source>
</evidence>
<feature type="binding site" evidence="14">
    <location>
        <begin position="170"/>
        <end position="171"/>
    </location>
    <ligand>
        <name>S-adenosyl-L-methionine</name>
        <dbReference type="ChEBI" id="CHEBI:59789"/>
    </ligand>
</feature>
<dbReference type="CDD" id="cd01335">
    <property type="entry name" value="Radical_SAM"/>
    <property type="match status" value="1"/>
</dbReference>
<gene>
    <name evidence="14" type="primary">rlmN</name>
    <name evidence="16" type="ORF">CHUV0807_1074</name>
</gene>
<feature type="binding site" evidence="14">
    <location>
        <begin position="224"/>
        <end position="226"/>
    </location>
    <ligand>
        <name>S-adenosyl-L-methionine</name>
        <dbReference type="ChEBI" id="CHEBI:59789"/>
    </ligand>
</feature>
<evidence type="ECO:0000256" key="11">
    <source>
        <dbReference type="ARBA" id="ARBA00023004"/>
    </source>
</evidence>
<evidence type="ECO:0000256" key="7">
    <source>
        <dbReference type="ARBA" id="ARBA00022679"/>
    </source>
</evidence>
<dbReference type="SFLD" id="SFLDG01062">
    <property type="entry name" value="methyltransferase_(Class_A)"/>
    <property type="match status" value="1"/>
</dbReference>
<dbReference type="InterPro" id="IPR058240">
    <property type="entry name" value="rSAM_sf"/>
</dbReference>
<dbReference type="InterPro" id="IPR040072">
    <property type="entry name" value="Methyltransferase_A"/>
</dbReference>
<evidence type="ECO:0000256" key="9">
    <source>
        <dbReference type="ARBA" id="ARBA00022694"/>
    </source>
</evidence>
<evidence type="ECO:0000259" key="15">
    <source>
        <dbReference type="PROSITE" id="PS51918"/>
    </source>
</evidence>
<evidence type="ECO:0000256" key="3">
    <source>
        <dbReference type="ARBA" id="ARBA00022485"/>
    </source>
</evidence>
<feature type="binding site" evidence="14">
    <location>
        <position position="123"/>
    </location>
    <ligand>
        <name>[4Fe-4S] cluster</name>
        <dbReference type="ChEBI" id="CHEBI:49883"/>
        <note>4Fe-4S-S-AdoMet</note>
    </ligand>
</feature>
<dbReference type="InterPro" id="IPR048641">
    <property type="entry name" value="RlmN_N"/>
</dbReference>
<evidence type="ECO:0000256" key="1">
    <source>
        <dbReference type="ARBA" id="ARBA00004496"/>
    </source>
</evidence>
<dbReference type="GO" id="GO:0002935">
    <property type="term" value="F:tRNA (adenine(37)-C2)-methyltransferase activity"/>
    <property type="evidence" value="ECO:0007669"/>
    <property type="project" value="UniProtKB-UniRule"/>
</dbReference>
<keyword evidence="5 14" id="KW-0698">rRNA processing</keyword>
<feature type="domain" description="Radical SAM core" evidence="15">
    <location>
        <begin position="102"/>
        <end position="340"/>
    </location>
</feature>
<evidence type="ECO:0000313" key="17">
    <source>
        <dbReference type="Proteomes" id="UP000190837"/>
    </source>
</evidence>
<comment type="similarity">
    <text evidence="2 14">Belongs to the radical SAM superfamily. RlmN family.</text>
</comment>
<dbReference type="InterPro" id="IPR013785">
    <property type="entry name" value="Aldolase_TIM"/>
</dbReference>
<dbReference type="FunFam" id="3.20.20.70:FF:000008">
    <property type="entry name" value="Dual-specificity RNA methyltransferase RlmN"/>
    <property type="match status" value="1"/>
</dbReference>
<dbReference type="EMBL" id="FKLO01000041">
    <property type="protein sequence ID" value="SAM63024.1"/>
    <property type="molecule type" value="Genomic_DNA"/>
</dbReference>
<dbReference type="Pfam" id="PF21016">
    <property type="entry name" value="RlmN_N"/>
    <property type="match status" value="1"/>
</dbReference>
<evidence type="ECO:0000256" key="4">
    <source>
        <dbReference type="ARBA" id="ARBA00022490"/>
    </source>
</evidence>
<comment type="function">
    <text evidence="14">Specifically methylates position 2 of adenine 2503 in 23S rRNA and position 2 of adenine 37 in tRNAs. m2A2503 modification seems to play a crucial role in the proofreading step occurring at the peptidyl transferase center and thus would serve to optimize ribosomal fidelity.</text>
</comment>
<comment type="miscellaneous">
    <text evidence="14">Reaction proceeds by a ping-pong mechanism involving intermediate methylation of a conserved cysteine residue.</text>
</comment>
<comment type="catalytic activity">
    <reaction evidence="14">
        <text>adenosine(2503) in 23S rRNA + 2 reduced [2Fe-2S]-[ferredoxin] + 2 S-adenosyl-L-methionine = 2-methyladenosine(2503) in 23S rRNA + 5'-deoxyadenosine + L-methionine + 2 oxidized [2Fe-2S]-[ferredoxin] + S-adenosyl-L-homocysteine</text>
        <dbReference type="Rhea" id="RHEA:42916"/>
        <dbReference type="Rhea" id="RHEA-COMP:10000"/>
        <dbReference type="Rhea" id="RHEA-COMP:10001"/>
        <dbReference type="Rhea" id="RHEA-COMP:10152"/>
        <dbReference type="Rhea" id="RHEA-COMP:10282"/>
        <dbReference type="ChEBI" id="CHEBI:17319"/>
        <dbReference type="ChEBI" id="CHEBI:33737"/>
        <dbReference type="ChEBI" id="CHEBI:33738"/>
        <dbReference type="ChEBI" id="CHEBI:57844"/>
        <dbReference type="ChEBI" id="CHEBI:57856"/>
        <dbReference type="ChEBI" id="CHEBI:59789"/>
        <dbReference type="ChEBI" id="CHEBI:74411"/>
        <dbReference type="ChEBI" id="CHEBI:74497"/>
        <dbReference type="EC" id="2.1.1.192"/>
    </reaction>
</comment>
<evidence type="ECO:0000256" key="12">
    <source>
        <dbReference type="ARBA" id="ARBA00023014"/>
    </source>
</evidence>
<dbReference type="InterPro" id="IPR027492">
    <property type="entry name" value="RNA_MTrfase_RlmN"/>
</dbReference>
<name>A0A1C3H3U5_9GAMM</name>
<evidence type="ECO:0000256" key="14">
    <source>
        <dbReference type="HAMAP-Rule" id="MF_01849"/>
    </source>
</evidence>
<dbReference type="FunFam" id="1.10.150.530:FF:000003">
    <property type="entry name" value="Dual-specificity RNA methyltransferase RlmN"/>
    <property type="match status" value="1"/>
</dbReference>
<dbReference type="GO" id="GO:0030488">
    <property type="term" value="P:tRNA methylation"/>
    <property type="evidence" value="ECO:0007669"/>
    <property type="project" value="UniProtKB-UniRule"/>
</dbReference>
<comment type="caution">
    <text evidence="14">Lacks conserved residue(s) required for the propagation of feature annotation.</text>
</comment>
<feature type="binding site" evidence="14">
    <location>
        <position position="302"/>
    </location>
    <ligand>
        <name>S-adenosyl-L-methionine</name>
        <dbReference type="ChEBI" id="CHEBI:59789"/>
    </ligand>
</feature>
<dbReference type="GO" id="GO:0000049">
    <property type="term" value="F:tRNA binding"/>
    <property type="evidence" value="ECO:0007669"/>
    <property type="project" value="UniProtKB-UniRule"/>
</dbReference>
<dbReference type="SUPFAM" id="SSF102114">
    <property type="entry name" value="Radical SAM enzymes"/>
    <property type="match status" value="1"/>
</dbReference>
<dbReference type="GO" id="GO:0070040">
    <property type="term" value="F:rRNA (adenine(2503)-C2-)-methyltransferase activity"/>
    <property type="evidence" value="ECO:0007669"/>
    <property type="project" value="UniProtKB-UniRule"/>
</dbReference>
<evidence type="ECO:0000256" key="5">
    <source>
        <dbReference type="ARBA" id="ARBA00022552"/>
    </source>
</evidence>
<keyword evidence="11 14" id="KW-0408">Iron</keyword>
<evidence type="ECO:0000256" key="2">
    <source>
        <dbReference type="ARBA" id="ARBA00007544"/>
    </source>
</evidence>
<keyword evidence="9 14" id="KW-0819">tRNA processing</keyword>
<keyword evidence="4 14" id="KW-0963">Cytoplasm</keyword>
<dbReference type="GO" id="GO:0046872">
    <property type="term" value="F:metal ion binding"/>
    <property type="evidence" value="ECO:0007669"/>
    <property type="project" value="UniProtKB-KW"/>
</dbReference>
<comment type="catalytic activity">
    <reaction evidence="14">
        <text>adenosine(37) in tRNA + 2 reduced [2Fe-2S]-[ferredoxin] + 2 S-adenosyl-L-methionine = 2-methyladenosine(37) in tRNA + 5'-deoxyadenosine + L-methionine + 2 oxidized [2Fe-2S]-[ferredoxin] + S-adenosyl-L-homocysteine</text>
        <dbReference type="Rhea" id="RHEA:43332"/>
        <dbReference type="Rhea" id="RHEA-COMP:10000"/>
        <dbReference type="Rhea" id="RHEA-COMP:10001"/>
        <dbReference type="Rhea" id="RHEA-COMP:10162"/>
        <dbReference type="Rhea" id="RHEA-COMP:10485"/>
        <dbReference type="ChEBI" id="CHEBI:17319"/>
        <dbReference type="ChEBI" id="CHEBI:33737"/>
        <dbReference type="ChEBI" id="CHEBI:33738"/>
        <dbReference type="ChEBI" id="CHEBI:57844"/>
        <dbReference type="ChEBI" id="CHEBI:57856"/>
        <dbReference type="ChEBI" id="CHEBI:59789"/>
        <dbReference type="ChEBI" id="CHEBI:74411"/>
        <dbReference type="ChEBI" id="CHEBI:74497"/>
        <dbReference type="EC" id="2.1.1.192"/>
    </reaction>
</comment>
<reference evidence="17" key="1">
    <citation type="submission" date="2016-04" db="EMBL/GenBank/DDBJ databases">
        <authorList>
            <person name="Tagini F."/>
        </authorList>
    </citation>
    <scope>NUCLEOTIDE SEQUENCE [LARGE SCALE GENOMIC DNA]</scope>
    <source>
        <strain evidence="17">CHUV0807</strain>
    </source>
</reference>
<dbReference type="AlphaFoldDB" id="A0A1C3H3U5"/>
<dbReference type="PROSITE" id="PS51918">
    <property type="entry name" value="RADICAL_SAM"/>
    <property type="match status" value="1"/>
</dbReference>
<feature type="binding site" evidence="14">
    <location>
        <position position="202"/>
    </location>
    <ligand>
        <name>S-adenosyl-L-methionine</name>
        <dbReference type="ChEBI" id="CHEBI:59789"/>
    </ligand>
</feature>
<dbReference type="Proteomes" id="UP000190837">
    <property type="component" value="Unassembled WGS sequence"/>
</dbReference>
<accession>A0A1C3H3U5</accession>
<keyword evidence="10 14" id="KW-0479">Metal-binding</keyword>
<proteinExistence type="inferred from homology"/>
<dbReference type="EC" id="2.1.1.192" evidence="14"/>
<feature type="active site" description="Proton acceptor" evidence="14">
    <location>
        <position position="96"/>
    </location>
</feature>
<keyword evidence="12 14" id="KW-0411">Iron-sulfur</keyword>
<keyword evidence="7 14" id="KW-0808">Transferase</keyword>
<dbReference type="SFLD" id="SFLDS00029">
    <property type="entry name" value="Radical_SAM"/>
    <property type="match status" value="1"/>
</dbReference>
<comment type="subcellular location">
    <subcellularLocation>
        <location evidence="1 14">Cytoplasm</location>
    </subcellularLocation>
</comment>
<evidence type="ECO:0000256" key="6">
    <source>
        <dbReference type="ARBA" id="ARBA00022603"/>
    </source>
</evidence>
<feature type="binding site" evidence="14">
    <location>
        <position position="116"/>
    </location>
    <ligand>
        <name>[4Fe-4S] cluster</name>
        <dbReference type="ChEBI" id="CHEBI:49883"/>
        <note>4Fe-4S-S-AdoMet</note>
    </ligand>
</feature>
<dbReference type="GO" id="GO:0019843">
    <property type="term" value="F:rRNA binding"/>
    <property type="evidence" value="ECO:0007669"/>
    <property type="project" value="UniProtKB-UniRule"/>
</dbReference>
<dbReference type="Pfam" id="PF04055">
    <property type="entry name" value="Radical_SAM"/>
    <property type="match status" value="1"/>
</dbReference>
<evidence type="ECO:0000313" key="16">
    <source>
        <dbReference type="EMBL" id="SAM63024.1"/>
    </source>
</evidence>
<keyword evidence="6 14" id="KW-0489">Methyltransferase</keyword>
<feature type="active site" description="S-methylcysteine intermediate" evidence="14">
    <location>
        <position position="345"/>
    </location>
</feature>
<keyword evidence="3 14" id="KW-0004">4Fe-4S</keyword>
<sequence length="370" mass="41743">MPLMADKINLFDLDREAMTAWFIDNGEKPFRAKQLLKWIYHERVTDFDAMTDLSKPLREKLKNIAELRFPTIIADKTASDGTRKWIFRYDCGNSIEAVFIPEDDRGTLCISSQAGCALACPFCSTGHAGFNRNLTTGEIIVQVWLAKDILNCDRHGNNRVVTNVVLMGMGEPLVNFNNVLPATRLMMDDHAFGLSKRRVTLSTSGIVPAIHALREVTDLSLAVSLHAPNDELRNQIVPVNARYGLAALLDACHQYVRHNGQHGGVTWEYVMLRDVNDSLEHARQLAELLRGIPGKINLIPFNAFPGSRYQCSRRSDILAFQRYLTENGYVATIRKTRGEDIDAACGQLVGQFKDRLIRERKQTRKEVETV</sequence>
<dbReference type="PANTHER" id="PTHR30544:SF5">
    <property type="entry name" value="RADICAL SAM CORE DOMAIN-CONTAINING PROTEIN"/>
    <property type="match status" value="1"/>
</dbReference>
<evidence type="ECO:0000256" key="13">
    <source>
        <dbReference type="ARBA" id="ARBA00023157"/>
    </source>
</evidence>
<dbReference type="Gene3D" id="3.20.20.70">
    <property type="entry name" value="Aldolase class I"/>
    <property type="match status" value="1"/>
</dbReference>
<dbReference type="GO" id="GO:0005737">
    <property type="term" value="C:cytoplasm"/>
    <property type="evidence" value="ECO:0007669"/>
    <property type="project" value="UniProtKB-SubCell"/>
</dbReference>
<dbReference type="SFLD" id="SFLDF00275">
    <property type="entry name" value="adenosine_C2_methyltransferase"/>
    <property type="match status" value="1"/>
</dbReference>
<organism evidence="16 17">
    <name type="scientific">Cardiobacterium hominis</name>
    <dbReference type="NCBI Taxonomy" id="2718"/>
    <lineage>
        <taxon>Bacteria</taxon>
        <taxon>Pseudomonadati</taxon>
        <taxon>Pseudomonadota</taxon>
        <taxon>Gammaproteobacteria</taxon>
        <taxon>Cardiobacteriales</taxon>
        <taxon>Cardiobacteriaceae</taxon>
        <taxon>Cardiobacterium</taxon>
    </lineage>
</organism>
<dbReference type="PANTHER" id="PTHR30544">
    <property type="entry name" value="23S RRNA METHYLTRANSFERASE"/>
    <property type="match status" value="1"/>
</dbReference>
<dbReference type="HAMAP" id="MF_01849">
    <property type="entry name" value="RNA_methyltr_RlmN"/>
    <property type="match status" value="1"/>
</dbReference>
<keyword evidence="13 14" id="KW-1015">Disulfide bond</keyword>
<dbReference type="Gene3D" id="1.10.150.530">
    <property type="match status" value="1"/>
</dbReference>
<dbReference type="InterPro" id="IPR007197">
    <property type="entry name" value="rSAM"/>
</dbReference>
<keyword evidence="8 14" id="KW-0949">S-adenosyl-L-methionine</keyword>
<dbReference type="InterPro" id="IPR004383">
    <property type="entry name" value="rRNA_lsu_MTrfase_RlmN/Cfr"/>
</dbReference>
<protein>
    <recommendedName>
        <fullName evidence="14">Dual-specificity RNA methyltransferase RlmN</fullName>
        <ecNumber evidence="14">2.1.1.192</ecNumber>
    </recommendedName>
    <alternativeName>
        <fullName evidence="14">23S rRNA (adenine(2503)-C(2))-methyltransferase</fullName>
    </alternativeName>
    <alternativeName>
        <fullName evidence="14">23S rRNA m2A2503 methyltransferase</fullName>
    </alternativeName>
    <alternativeName>
        <fullName evidence="14">Ribosomal RNA large subunit methyltransferase N</fullName>
    </alternativeName>
    <alternativeName>
        <fullName evidence="14">tRNA (adenine(37)-C(2))-methyltransferase</fullName>
    </alternativeName>
    <alternativeName>
        <fullName evidence="14">tRNA m2A37 methyltransferase</fullName>
    </alternativeName>
</protein>
<feature type="binding site" evidence="14">
    <location>
        <position position="120"/>
    </location>
    <ligand>
        <name>[4Fe-4S] cluster</name>
        <dbReference type="ChEBI" id="CHEBI:49883"/>
        <note>4Fe-4S-S-AdoMet</note>
    </ligand>
</feature>
<comment type="cofactor">
    <cofactor evidence="14">
        <name>[4Fe-4S] cluster</name>
        <dbReference type="ChEBI" id="CHEBI:49883"/>
    </cofactor>
    <text evidence="14">Binds 1 [4Fe-4S] cluster. The cluster is coordinated with 3 cysteines and an exchangeable S-adenosyl-L-methionine.</text>
</comment>
<dbReference type="PIRSF" id="PIRSF006004">
    <property type="entry name" value="CHP00048"/>
    <property type="match status" value="1"/>
</dbReference>
<dbReference type="NCBIfam" id="TIGR00048">
    <property type="entry name" value="rRNA_mod_RlmN"/>
    <property type="match status" value="1"/>
</dbReference>
<dbReference type="GO" id="GO:0070475">
    <property type="term" value="P:rRNA base methylation"/>
    <property type="evidence" value="ECO:0007669"/>
    <property type="project" value="UniProtKB-UniRule"/>
</dbReference>
<dbReference type="GO" id="GO:0051539">
    <property type="term" value="F:4 iron, 4 sulfur cluster binding"/>
    <property type="evidence" value="ECO:0007669"/>
    <property type="project" value="UniProtKB-UniRule"/>
</dbReference>